<keyword evidence="1" id="KW-0677">Repeat</keyword>
<sequence>MFEKGMTHFYKLEYDQAHSQFKKAVNTGYKYAYFFLGYLNQEGYGNLEQNHDLAYSYYKKGVSAGDPKAYYGLGHIHFNTKSDDIEFDVSLGKRYLRRAWDPMYGEASAGEPFWQYIVGGIYCQYQTVGKPHVKGGLLEGGDYSKRDDKGMKWYRESAEQGFATAQHRLGYVYQMGLCGQDKNDEQAFFWYQEAAEQGVLRAQSEVANSYINGNGVARDYSKGLILLRKVANQGHAGSQYKLGVYYEQGSVGLDKDLVKAKYWYKKAAKNGNWVAENRLERLDNQGN</sequence>
<dbReference type="RefSeq" id="WP_265765269.1">
    <property type="nucleotide sequence ID" value="NZ_JAGGJA010000004.1"/>
</dbReference>
<dbReference type="EMBL" id="JAGGJA010000004">
    <property type="protein sequence ID" value="MCW9706547.1"/>
    <property type="molecule type" value="Genomic_DNA"/>
</dbReference>
<accession>A0ABT3PKV7</accession>
<proteinExistence type="predicted"/>
<keyword evidence="3" id="KW-1185">Reference proteome</keyword>
<organism evidence="2 3">
    <name type="scientific">Fodinibius salsisoli</name>
    <dbReference type="NCBI Taxonomy" id="2820877"/>
    <lineage>
        <taxon>Bacteria</taxon>
        <taxon>Pseudomonadati</taxon>
        <taxon>Balneolota</taxon>
        <taxon>Balneolia</taxon>
        <taxon>Balneolales</taxon>
        <taxon>Balneolaceae</taxon>
        <taxon>Fodinibius</taxon>
    </lineage>
</organism>
<dbReference type="PANTHER" id="PTHR46430">
    <property type="entry name" value="PROTEIN SKT5-RELATED"/>
    <property type="match status" value="1"/>
</dbReference>
<dbReference type="PANTHER" id="PTHR46430:SF2">
    <property type="entry name" value="CHITIN SYNTHASE REGULATORY FACTOR 4"/>
    <property type="match status" value="1"/>
</dbReference>
<reference evidence="2 3" key="1">
    <citation type="submission" date="2021-03" db="EMBL/GenBank/DDBJ databases">
        <title>Aliifodinibius sp. nov., a new bacterium isolated from saline soil.</title>
        <authorList>
            <person name="Galisteo C."/>
            <person name="De La Haba R."/>
            <person name="Sanchez-Porro C."/>
            <person name="Ventosa A."/>
        </authorList>
    </citation>
    <scope>NUCLEOTIDE SEQUENCE [LARGE SCALE GENOMIC DNA]</scope>
    <source>
        <strain evidence="2 3">1BSP15-2V2</strain>
    </source>
</reference>
<dbReference type="InterPro" id="IPR011990">
    <property type="entry name" value="TPR-like_helical_dom_sf"/>
</dbReference>
<evidence type="ECO:0000313" key="3">
    <source>
        <dbReference type="Proteomes" id="UP001207918"/>
    </source>
</evidence>
<dbReference type="InterPro" id="IPR051726">
    <property type="entry name" value="Chitin_Synth_Reg"/>
</dbReference>
<gene>
    <name evidence="2" type="ORF">J6I44_06755</name>
</gene>
<dbReference type="SUPFAM" id="SSF81901">
    <property type="entry name" value="HCP-like"/>
    <property type="match status" value="2"/>
</dbReference>
<name>A0ABT3PKV7_9BACT</name>
<dbReference type="Gene3D" id="1.25.40.10">
    <property type="entry name" value="Tetratricopeptide repeat domain"/>
    <property type="match status" value="2"/>
</dbReference>
<dbReference type="Proteomes" id="UP001207918">
    <property type="component" value="Unassembled WGS sequence"/>
</dbReference>
<dbReference type="Pfam" id="PF08238">
    <property type="entry name" value="Sel1"/>
    <property type="match status" value="6"/>
</dbReference>
<dbReference type="SMART" id="SM00671">
    <property type="entry name" value="SEL1"/>
    <property type="match status" value="6"/>
</dbReference>
<protein>
    <submittedName>
        <fullName evidence="2">Sel1 repeat family protein</fullName>
    </submittedName>
</protein>
<comment type="caution">
    <text evidence="2">The sequence shown here is derived from an EMBL/GenBank/DDBJ whole genome shotgun (WGS) entry which is preliminary data.</text>
</comment>
<dbReference type="InterPro" id="IPR006597">
    <property type="entry name" value="Sel1-like"/>
</dbReference>
<evidence type="ECO:0000256" key="1">
    <source>
        <dbReference type="ARBA" id="ARBA00022737"/>
    </source>
</evidence>
<evidence type="ECO:0000313" key="2">
    <source>
        <dbReference type="EMBL" id="MCW9706547.1"/>
    </source>
</evidence>